<dbReference type="RefSeq" id="WP_398284202.1">
    <property type="nucleotide sequence ID" value="NZ_JBITLV010000008.1"/>
</dbReference>
<dbReference type="EMBL" id="JBITLV010000008">
    <property type="protein sequence ID" value="MFI7589598.1"/>
    <property type="molecule type" value="Genomic_DNA"/>
</dbReference>
<reference evidence="3 4" key="1">
    <citation type="submission" date="2024-10" db="EMBL/GenBank/DDBJ databases">
        <title>The Natural Products Discovery Center: Release of the First 8490 Sequenced Strains for Exploring Actinobacteria Biosynthetic Diversity.</title>
        <authorList>
            <person name="Kalkreuter E."/>
            <person name="Kautsar S.A."/>
            <person name="Yang D."/>
            <person name="Bader C.D."/>
            <person name="Teijaro C.N."/>
            <person name="Fluegel L."/>
            <person name="Davis C.M."/>
            <person name="Simpson J.R."/>
            <person name="Lauterbach L."/>
            <person name="Steele A.D."/>
            <person name="Gui C."/>
            <person name="Meng S."/>
            <person name="Li G."/>
            <person name="Viehrig K."/>
            <person name="Ye F."/>
            <person name="Su P."/>
            <person name="Kiefer A.F."/>
            <person name="Nichols A."/>
            <person name="Cepeda A.J."/>
            <person name="Yan W."/>
            <person name="Fan B."/>
            <person name="Jiang Y."/>
            <person name="Adhikari A."/>
            <person name="Zheng C.-J."/>
            <person name="Schuster L."/>
            <person name="Cowan T.M."/>
            <person name="Smanski M.J."/>
            <person name="Chevrette M.G."/>
            <person name="De Carvalho L.P.S."/>
            <person name="Shen B."/>
        </authorList>
    </citation>
    <scope>NUCLEOTIDE SEQUENCE [LARGE SCALE GENOMIC DNA]</scope>
    <source>
        <strain evidence="3 4">NPDC049639</strain>
    </source>
</reference>
<dbReference type="SUPFAM" id="SSF46894">
    <property type="entry name" value="C-terminal effector domain of the bipartite response regulators"/>
    <property type="match status" value="1"/>
</dbReference>
<gene>
    <name evidence="3" type="ORF">ACIB24_21230</name>
</gene>
<feature type="domain" description="HTH luxR-type" evidence="2">
    <location>
        <begin position="151"/>
        <end position="208"/>
    </location>
</feature>
<accession>A0ABW8AUC9</accession>
<dbReference type="SMART" id="SM00421">
    <property type="entry name" value="HTH_LUXR"/>
    <property type="match status" value="1"/>
</dbReference>
<evidence type="ECO:0000259" key="2">
    <source>
        <dbReference type="SMART" id="SM00421"/>
    </source>
</evidence>
<dbReference type="Gene3D" id="1.10.10.10">
    <property type="entry name" value="Winged helix-like DNA-binding domain superfamily/Winged helix DNA-binding domain"/>
    <property type="match status" value="1"/>
</dbReference>
<protein>
    <submittedName>
        <fullName evidence="3">DNA-binding response regulator</fullName>
    </submittedName>
</protein>
<dbReference type="InterPro" id="IPR000792">
    <property type="entry name" value="Tscrpt_reg_LuxR_C"/>
</dbReference>
<evidence type="ECO:0000313" key="4">
    <source>
        <dbReference type="Proteomes" id="UP001612915"/>
    </source>
</evidence>
<dbReference type="InterPro" id="IPR039420">
    <property type="entry name" value="WalR-like"/>
</dbReference>
<comment type="caution">
    <text evidence="3">The sequence shown here is derived from an EMBL/GenBank/DDBJ whole genome shotgun (WGS) entry which is preliminary data.</text>
</comment>
<dbReference type="InterPro" id="IPR036388">
    <property type="entry name" value="WH-like_DNA-bd_sf"/>
</dbReference>
<dbReference type="GO" id="GO:0003677">
    <property type="term" value="F:DNA binding"/>
    <property type="evidence" value="ECO:0007669"/>
    <property type="project" value="UniProtKB-KW"/>
</dbReference>
<keyword evidence="4" id="KW-1185">Reference proteome</keyword>
<dbReference type="InterPro" id="IPR016032">
    <property type="entry name" value="Sig_transdc_resp-reg_C-effctor"/>
</dbReference>
<sequence length="221" mass="22637">MATGDPEGARVDTVVAVVEADPSVRDRLAAGLVAAGLAVPVAVADWRLLSGHPHHPPAAVVLSVSSLHGAHPAESIGALRAAGSRVVVRTVSVEVARLRACLAAGAHAFVTTADDAVVVAGAVQAALRGRQYLSPRVAAALRLGGEPVVPAPALSPQEARTLSLYASGLPLKNVARVLGVSYETAKSYLDRVRDKYAAIGRPAGAKAQLRARALEDGHLTE</sequence>
<dbReference type="Gene3D" id="3.40.50.2300">
    <property type="match status" value="1"/>
</dbReference>
<dbReference type="InterPro" id="IPR011006">
    <property type="entry name" value="CheY-like_superfamily"/>
</dbReference>
<keyword evidence="1 3" id="KW-0238">DNA-binding</keyword>
<evidence type="ECO:0000256" key="1">
    <source>
        <dbReference type="ARBA" id="ARBA00023125"/>
    </source>
</evidence>
<dbReference type="SUPFAM" id="SSF52172">
    <property type="entry name" value="CheY-like"/>
    <property type="match status" value="1"/>
</dbReference>
<evidence type="ECO:0000313" key="3">
    <source>
        <dbReference type="EMBL" id="MFI7589598.1"/>
    </source>
</evidence>
<proteinExistence type="predicted"/>
<dbReference type="PANTHER" id="PTHR43214">
    <property type="entry name" value="TWO-COMPONENT RESPONSE REGULATOR"/>
    <property type="match status" value="1"/>
</dbReference>
<name>A0ABW8AUC9_9ACTN</name>
<organism evidence="3 4">
    <name type="scientific">Spongisporangium articulatum</name>
    <dbReference type="NCBI Taxonomy" id="3362603"/>
    <lineage>
        <taxon>Bacteria</taxon>
        <taxon>Bacillati</taxon>
        <taxon>Actinomycetota</taxon>
        <taxon>Actinomycetes</taxon>
        <taxon>Kineosporiales</taxon>
        <taxon>Kineosporiaceae</taxon>
        <taxon>Spongisporangium</taxon>
    </lineage>
</organism>
<dbReference type="Proteomes" id="UP001612915">
    <property type="component" value="Unassembled WGS sequence"/>
</dbReference>
<dbReference type="PRINTS" id="PR00038">
    <property type="entry name" value="HTHLUXR"/>
</dbReference>